<proteinExistence type="predicted"/>
<evidence type="ECO:0000313" key="1">
    <source>
        <dbReference type="EMBL" id="GIY37533.1"/>
    </source>
</evidence>
<organism evidence="1 2">
    <name type="scientific">Caerostris extrusa</name>
    <name type="common">Bark spider</name>
    <name type="synonym">Caerostris bankana</name>
    <dbReference type="NCBI Taxonomy" id="172846"/>
    <lineage>
        <taxon>Eukaryota</taxon>
        <taxon>Metazoa</taxon>
        <taxon>Ecdysozoa</taxon>
        <taxon>Arthropoda</taxon>
        <taxon>Chelicerata</taxon>
        <taxon>Arachnida</taxon>
        <taxon>Araneae</taxon>
        <taxon>Araneomorphae</taxon>
        <taxon>Entelegynae</taxon>
        <taxon>Araneoidea</taxon>
        <taxon>Araneidae</taxon>
        <taxon>Caerostris</taxon>
    </lineage>
</organism>
<reference evidence="1 2" key="1">
    <citation type="submission" date="2021-06" db="EMBL/GenBank/DDBJ databases">
        <title>Caerostris extrusa draft genome.</title>
        <authorList>
            <person name="Kono N."/>
            <person name="Arakawa K."/>
        </authorList>
    </citation>
    <scope>NUCLEOTIDE SEQUENCE [LARGE SCALE GENOMIC DNA]</scope>
</reference>
<gene>
    <name evidence="1" type="ORF">CEXT_192681</name>
</gene>
<dbReference type="Proteomes" id="UP001054945">
    <property type="component" value="Unassembled WGS sequence"/>
</dbReference>
<name>A0AAV4T0X3_CAEEX</name>
<comment type="caution">
    <text evidence="1">The sequence shown here is derived from an EMBL/GenBank/DDBJ whole genome shotgun (WGS) entry which is preliminary data.</text>
</comment>
<dbReference type="AlphaFoldDB" id="A0AAV4T0X3"/>
<keyword evidence="2" id="KW-1185">Reference proteome</keyword>
<accession>A0AAV4T0X3</accession>
<protein>
    <submittedName>
        <fullName evidence="1">Uncharacterized protein</fullName>
    </submittedName>
</protein>
<evidence type="ECO:0000313" key="2">
    <source>
        <dbReference type="Proteomes" id="UP001054945"/>
    </source>
</evidence>
<sequence length="86" mass="9422">MAGCGWEGGVEKGLGRPHVAKLHHGKAHGWCVAGAEEGQSKIDIKPFFSTPHPVLDQSAPDALVCLELREWNGLLLFVHLLFPWNL</sequence>
<dbReference type="EMBL" id="BPLR01010181">
    <property type="protein sequence ID" value="GIY37533.1"/>
    <property type="molecule type" value="Genomic_DNA"/>
</dbReference>